<comment type="caution">
    <text evidence="1">The sequence shown here is derived from an EMBL/GenBank/DDBJ whole genome shotgun (WGS) entry which is preliminary data.</text>
</comment>
<proteinExistence type="predicted"/>
<sequence length="45" mass="5024">MNRLIAHPAPCPNPVKNIFTVLIKIKNSNGIAKLLTVLYQKLQPL</sequence>
<keyword evidence="2" id="KW-1185">Reference proteome</keyword>
<reference evidence="1" key="1">
    <citation type="submission" date="2013-04" db="EMBL/GenBank/DDBJ databases">
        <authorList>
            <person name="Harkins D.M."/>
            <person name="Durkin A.S."/>
            <person name="Brinkac L.M."/>
            <person name="Haft D.H."/>
            <person name="Selengut J.D."/>
            <person name="Sanka R."/>
            <person name="DePew J."/>
            <person name="Purushe J."/>
            <person name="Galloway R.L."/>
            <person name="Vinetz J.M."/>
            <person name="Sutton G.G."/>
            <person name="Nierman W.C."/>
            <person name="Fouts D.E."/>
        </authorList>
    </citation>
    <scope>NUCLEOTIDE SEQUENCE [LARGE SCALE GENOMIC DNA]</scope>
    <source>
        <strain evidence="1">CDC</strain>
    </source>
</reference>
<dbReference type="Proteomes" id="UP000013984">
    <property type="component" value="Unassembled WGS sequence"/>
</dbReference>
<accession>R9A6N0</accession>
<name>R9A6N0_9LEPT</name>
<dbReference type="EMBL" id="AOGZ02000008">
    <property type="protein sequence ID" value="EOQ97863.1"/>
    <property type="molecule type" value="Genomic_DNA"/>
</dbReference>
<gene>
    <name evidence="1" type="ORF">LEP1GSC195_1110</name>
</gene>
<evidence type="ECO:0000313" key="1">
    <source>
        <dbReference type="EMBL" id="EOQ97863.1"/>
    </source>
</evidence>
<evidence type="ECO:0000313" key="2">
    <source>
        <dbReference type="Proteomes" id="UP000013984"/>
    </source>
</evidence>
<protein>
    <submittedName>
        <fullName evidence="1">Uncharacterized protein</fullName>
    </submittedName>
</protein>
<dbReference type="AlphaFoldDB" id="R9A6N0"/>
<organism evidence="1 2">
    <name type="scientific">Leptospira wolbachii serovar Codice str. CDC</name>
    <dbReference type="NCBI Taxonomy" id="1218599"/>
    <lineage>
        <taxon>Bacteria</taxon>
        <taxon>Pseudomonadati</taxon>
        <taxon>Spirochaetota</taxon>
        <taxon>Spirochaetia</taxon>
        <taxon>Leptospirales</taxon>
        <taxon>Leptospiraceae</taxon>
        <taxon>Leptospira</taxon>
    </lineage>
</organism>